<dbReference type="EMBL" id="CAJNOK010007243">
    <property type="protein sequence ID" value="CAF1028630.1"/>
    <property type="molecule type" value="Genomic_DNA"/>
</dbReference>
<reference evidence="2" key="1">
    <citation type="submission" date="2021-02" db="EMBL/GenBank/DDBJ databases">
        <authorList>
            <person name="Nowell W R."/>
        </authorList>
    </citation>
    <scope>NUCLEOTIDE SEQUENCE</scope>
</reference>
<name>A0A8S2J7R9_9BILA</name>
<dbReference type="Proteomes" id="UP000682733">
    <property type="component" value="Unassembled WGS sequence"/>
</dbReference>
<evidence type="ECO:0000313" key="1">
    <source>
        <dbReference type="EMBL" id="CAF1028630.1"/>
    </source>
</evidence>
<organism evidence="2 3">
    <name type="scientific">Didymodactylos carnosus</name>
    <dbReference type="NCBI Taxonomy" id="1234261"/>
    <lineage>
        <taxon>Eukaryota</taxon>
        <taxon>Metazoa</taxon>
        <taxon>Spiralia</taxon>
        <taxon>Gnathifera</taxon>
        <taxon>Rotifera</taxon>
        <taxon>Eurotatoria</taxon>
        <taxon>Bdelloidea</taxon>
        <taxon>Philodinida</taxon>
        <taxon>Philodinidae</taxon>
        <taxon>Didymodactylos</taxon>
    </lineage>
</organism>
<gene>
    <name evidence="1" type="ORF">OVA965_LOCUS15873</name>
    <name evidence="2" type="ORF">TMI583_LOCUS15882</name>
</gene>
<dbReference type="AlphaFoldDB" id="A0A8S2J7R9"/>
<comment type="caution">
    <text evidence="2">The sequence shown here is derived from an EMBL/GenBank/DDBJ whole genome shotgun (WGS) entry which is preliminary data.</text>
</comment>
<evidence type="ECO:0000313" key="2">
    <source>
        <dbReference type="EMBL" id="CAF3796999.1"/>
    </source>
</evidence>
<evidence type="ECO:0000313" key="3">
    <source>
        <dbReference type="Proteomes" id="UP000682733"/>
    </source>
</evidence>
<dbReference type="EMBL" id="CAJOBA010007254">
    <property type="protein sequence ID" value="CAF3796999.1"/>
    <property type="molecule type" value="Genomic_DNA"/>
</dbReference>
<proteinExistence type="predicted"/>
<sequence length="164" mass="19129">MFNLSSDTIIDKSENDDRSEIRKKPTVTSLSPVRKVEITKRCLHETSFVDSMNSINKYYKMSRTLEKKNFSKKNNYFKMNMNNVSVPNRVGSLQSLKYDIMNDQLSIKNNDYETDELDFDKHTSSSKQNETLHKVIISISSLPQHYCIKTLMKISDDQINKICE</sequence>
<dbReference type="Proteomes" id="UP000677228">
    <property type="component" value="Unassembled WGS sequence"/>
</dbReference>
<accession>A0A8S2J7R9</accession>
<protein>
    <submittedName>
        <fullName evidence="2">Uncharacterized protein</fullName>
    </submittedName>
</protein>